<dbReference type="STRING" id="3476.A0A2P5C2V0"/>
<evidence type="ECO:0000259" key="6">
    <source>
        <dbReference type="Pfam" id="PF03168"/>
    </source>
</evidence>
<comment type="subcellular location">
    <subcellularLocation>
        <location evidence="1">Membrane</location>
        <topology evidence="1">Single-pass membrane protein</topology>
    </subcellularLocation>
</comment>
<evidence type="ECO:0000256" key="2">
    <source>
        <dbReference type="ARBA" id="ARBA00022692"/>
    </source>
</evidence>
<dbReference type="Pfam" id="PF03168">
    <property type="entry name" value="LEA_2"/>
    <property type="match status" value="1"/>
</dbReference>
<proteinExistence type="predicted"/>
<dbReference type="PANTHER" id="PTHR31234">
    <property type="entry name" value="LATE EMBRYOGENESIS ABUNDANT (LEA) HYDROXYPROLINE-RICH GLYCOPROTEIN FAMILY"/>
    <property type="match status" value="1"/>
</dbReference>
<dbReference type="OrthoDB" id="669838at2759"/>
<dbReference type="PANTHER" id="PTHR31234:SF39">
    <property type="entry name" value="HARPIN-INDUCED PROTEIN 1 CONTAINING PROTEIN, EXPRESSED"/>
    <property type="match status" value="1"/>
</dbReference>
<dbReference type="InterPro" id="IPR044839">
    <property type="entry name" value="NDR1-like"/>
</dbReference>
<organism evidence="7 8">
    <name type="scientific">Parasponia andersonii</name>
    <name type="common">Sponia andersonii</name>
    <dbReference type="NCBI Taxonomy" id="3476"/>
    <lineage>
        <taxon>Eukaryota</taxon>
        <taxon>Viridiplantae</taxon>
        <taxon>Streptophyta</taxon>
        <taxon>Embryophyta</taxon>
        <taxon>Tracheophyta</taxon>
        <taxon>Spermatophyta</taxon>
        <taxon>Magnoliopsida</taxon>
        <taxon>eudicotyledons</taxon>
        <taxon>Gunneridae</taxon>
        <taxon>Pentapetalae</taxon>
        <taxon>rosids</taxon>
        <taxon>fabids</taxon>
        <taxon>Rosales</taxon>
        <taxon>Cannabaceae</taxon>
        <taxon>Parasponia</taxon>
    </lineage>
</organism>
<evidence type="ECO:0000313" key="7">
    <source>
        <dbReference type="EMBL" id="PON55345.1"/>
    </source>
</evidence>
<feature type="domain" description="Late embryogenesis abundant protein LEA-2 subgroup" evidence="6">
    <location>
        <begin position="81"/>
        <end position="182"/>
    </location>
</feature>
<keyword evidence="8" id="KW-1185">Reference proteome</keyword>
<gene>
    <name evidence="7" type="ORF">PanWU01x14_188390</name>
</gene>
<dbReference type="InterPro" id="IPR004864">
    <property type="entry name" value="LEA_2"/>
</dbReference>
<dbReference type="AlphaFoldDB" id="A0A2P5C2V0"/>
<dbReference type="EMBL" id="JXTB01000184">
    <property type="protein sequence ID" value="PON55345.1"/>
    <property type="molecule type" value="Genomic_DNA"/>
</dbReference>
<keyword evidence="2 5" id="KW-0812">Transmembrane</keyword>
<evidence type="ECO:0000256" key="5">
    <source>
        <dbReference type="SAM" id="Phobius"/>
    </source>
</evidence>
<reference evidence="8" key="1">
    <citation type="submission" date="2016-06" db="EMBL/GenBank/DDBJ databases">
        <title>Parallel loss of symbiosis genes in relatives of nitrogen-fixing non-legume Parasponia.</title>
        <authorList>
            <person name="Van Velzen R."/>
            <person name="Holmer R."/>
            <person name="Bu F."/>
            <person name="Rutten L."/>
            <person name="Van Zeijl A."/>
            <person name="Liu W."/>
            <person name="Santuari L."/>
            <person name="Cao Q."/>
            <person name="Sharma T."/>
            <person name="Shen D."/>
            <person name="Roswanjaya Y."/>
            <person name="Wardhani T."/>
            <person name="Kalhor M.S."/>
            <person name="Jansen J."/>
            <person name="Van den Hoogen J."/>
            <person name="Gungor B."/>
            <person name="Hartog M."/>
            <person name="Hontelez J."/>
            <person name="Verver J."/>
            <person name="Yang W.-C."/>
            <person name="Schijlen E."/>
            <person name="Repin R."/>
            <person name="Schilthuizen M."/>
            <person name="Schranz E."/>
            <person name="Heidstra R."/>
            <person name="Miyata K."/>
            <person name="Fedorova E."/>
            <person name="Kohlen W."/>
            <person name="Bisseling T."/>
            <person name="Smit S."/>
            <person name="Geurts R."/>
        </authorList>
    </citation>
    <scope>NUCLEOTIDE SEQUENCE [LARGE SCALE GENOMIC DNA]</scope>
    <source>
        <strain evidence="8">cv. WU1-14</strain>
    </source>
</reference>
<keyword evidence="4 5" id="KW-0472">Membrane</keyword>
<keyword evidence="3 5" id="KW-1133">Transmembrane helix</keyword>
<evidence type="ECO:0000313" key="8">
    <source>
        <dbReference type="Proteomes" id="UP000237105"/>
    </source>
</evidence>
<accession>A0A2P5C2V0</accession>
<evidence type="ECO:0000256" key="4">
    <source>
        <dbReference type="ARBA" id="ARBA00023136"/>
    </source>
</evidence>
<comment type="caution">
    <text evidence="7">The sequence shown here is derived from an EMBL/GenBank/DDBJ whole genome shotgun (WGS) entry which is preliminary data.</text>
</comment>
<dbReference type="GO" id="GO:0098542">
    <property type="term" value="P:defense response to other organism"/>
    <property type="evidence" value="ECO:0007669"/>
    <property type="project" value="InterPro"/>
</dbReference>
<dbReference type="Proteomes" id="UP000237105">
    <property type="component" value="Unassembled WGS sequence"/>
</dbReference>
<evidence type="ECO:0000256" key="3">
    <source>
        <dbReference type="ARBA" id="ARBA00022989"/>
    </source>
</evidence>
<name>A0A2P5C2V0_PARAD</name>
<evidence type="ECO:0000256" key="1">
    <source>
        <dbReference type="ARBA" id="ARBA00004167"/>
    </source>
</evidence>
<feature type="transmembrane region" description="Helical" evidence="5">
    <location>
        <begin position="25"/>
        <end position="48"/>
    </location>
</feature>
<dbReference type="GO" id="GO:0005886">
    <property type="term" value="C:plasma membrane"/>
    <property type="evidence" value="ECO:0007669"/>
    <property type="project" value="TreeGrafter"/>
</dbReference>
<sequence>MAPTQQPQKTTVTKPPRQRAHILRWAAMLFLALIVLVGIAVLIIWLVIKPKRLVFSVEDGSVYNFNISNDNHLNASFNFVVRSYNPNSRVSIYYDSIESRVDYDDQSLAFSVVDSFFQPHWNVTRLQVKLEAQSTALLGSVSKDIKLEKSSGEMELDLWLKAKIRFKVGAWKSSHRTLKVSCSPVVVHFSRPKAFNRALCDVEL</sequence>
<protein>
    <submittedName>
        <fullName evidence="7">Late embryogenesis abundant protein</fullName>
    </submittedName>
</protein>